<gene>
    <name evidence="2" type="ORF">GCM10010276_57060</name>
</gene>
<organism evidence="2 3">
    <name type="scientific">Streptomyces longisporus</name>
    <dbReference type="NCBI Taxonomy" id="1948"/>
    <lineage>
        <taxon>Bacteria</taxon>
        <taxon>Bacillati</taxon>
        <taxon>Actinomycetota</taxon>
        <taxon>Actinomycetes</taxon>
        <taxon>Kitasatosporales</taxon>
        <taxon>Streptomycetaceae</taxon>
        <taxon>Streptomyces</taxon>
    </lineage>
</organism>
<evidence type="ECO:0008006" key="4">
    <source>
        <dbReference type="Google" id="ProtNLM"/>
    </source>
</evidence>
<feature type="chain" id="PRO_5047402484" description="Secreted protein" evidence="1">
    <location>
        <begin position="22"/>
        <end position="110"/>
    </location>
</feature>
<sequence>MAALATGAALCSLAVPTPAVAESVTAVQITVCNDAGVTQVFWVRGYNQHNDWVGSPIWTVNAGTSATGWDYWWKQNSSVELHHEPGSAAWTWMRAYVPRTDARMTTFRIS</sequence>
<name>A0ABP5ZVM6_STRLO</name>
<dbReference type="Proteomes" id="UP001501777">
    <property type="component" value="Unassembled WGS sequence"/>
</dbReference>
<proteinExistence type="predicted"/>
<evidence type="ECO:0000256" key="1">
    <source>
        <dbReference type="SAM" id="SignalP"/>
    </source>
</evidence>
<protein>
    <recommendedName>
        <fullName evidence="4">Secreted protein</fullName>
    </recommendedName>
</protein>
<dbReference type="EMBL" id="BAAASG010000013">
    <property type="protein sequence ID" value="GAA2505376.1"/>
    <property type="molecule type" value="Genomic_DNA"/>
</dbReference>
<comment type="caution">
    <text evidence="2">The sequence shown here is derived from an EMBL/GenBank/DDBJ whole genome shotgun (WGS) entry which is preliminary data.</text>
</comment>
<evidence type="ECO:0000313" key="3">
    <source>
        <dbReference type="Proteomes" id="UP001501777"/>
    </source>
</evidence>
<keyword evidence="3" id="KW-1185">Reference proteome</keyword>
<accession>A0ABP5ZVM6</accession>
<feature type="signal peptide" evidence="1">
    <location>
        <begin position="1"/>
        <end position="21"/>
    </location>
</feature>
<dbReference type="RefSeq" id="WP_344403537.1">
    <property type="nucleotide sequence ID" value="NZ_BAAASG010000013.1"/>
</dbReference>
<reference evidence="3" key="1">
    <citation type="journal article" date="2019" name="Int. J. Syst. Evol. Microbiol.">
        <title>The Global Catalogue of Microorganisms (GCM) 10K type strain sequencing project: providing services to taxonomists for standard genome sequencing and annotation.</title>
        <authorList>
            <consortium name="The Broad Institute Genomics Platform"/>
            <consortium name="The Broad Institute Genome Sequencing Center for Infectious Disease"/>
            <person name="Wu L."/>
            <person name="Ma J."/>
        </authorList>
    </citation>
    <scope>NUCLEOTIDE SEQUENCE [LARGE SCALE GENOMIC DNA]</scope>
    <source>
        <strain evidence="3">JCM 4395</strain>
    </source>
</reference>
<keyword evidence="1" id="KW-0732">Signal</keyword>
<evidence type="ECO:0000313" key="2">
    <source>
        <dbReference type="EMBL" id="GAA2505376.1"/>
    </source>
</evidence>